<dbReference type="Pfam" id="PF22613">
    <property type="entry name" value="Transketolase_C_1"/>
    <property type="match status" value="1"/>
</dbReference>
<dbReference type="InterPro" id="IPR029061">
    <property type="entry name" value="THDP-binding"/>
</dbReference>
<dbReference type="CDD" id="cd07033">
    <property type="entry name" value="TPP_PYR_DXS_TK_like"/>
    <property type="match status" value="1"/>
</dbReference>
<feature type="binding site" evidence="14">
    <location>
        <position position="178"/>
    </location>
    <ligand>
        <name>Mg(2+)</name>
        <dbReference type="ChEBI" id="CHEBI:18420"/>
    </ligand>
</feature>
<comment type="cofactor">
    <cofactor evidence="14">
        <name>Mg(2+)</name>
        <dbReference type="ChEBI" id="CHEBI:18420"/>
    </cofactor>
    <text evidence="14">Binds 1 Mg(2+) ion per subunit. Can also utilize other divalent metal cations, such as Ca(2+), Mn(2+) and Co(2+).</text>
</comment>
<feature type="binding site" evidence="13">
    <location>
        <position position="428"/>
    </location>
    <ligand>
        <name>thiamine diphosphate</name>
        <dbReference type="ChEBI" id="CHEBI:58937"/>
    </ligand>
</feature>
<evidence type="ECO:0000256" key="3">
    <source>
        <dbReference type="ARBA" id="ARBA00013152"/>
    </source>
</evidence>
<feature type="binding site" evidence="12">
    <location>
        <position position="19"/>
    </location>
    <ligand>
        <name>substrate</name>
    </ligand>
</feature>
<dbReference type="RefSeq" id="WP_270025903.1">
    <property type="nucleotide sequence ID" value="NZ_JAPDDP010000023.1"/>
</dbReference>
<dbReference type="SMART" id="SM00861">
    <property type="entry name" value="Transket_pyr"/>
    <property type="match status" value="1"/>
</dbReference>
<dbReference type="NCBIfam" id="TIGR00232">
    <property type="entry name" value="tktlase_bact"/>
    <property type="match status" value="1"/>
</dbReference>
<evidence type="ECO:0000256" key="9">
    <source>
        <dbReference type="ARBA" id="ARBA00049473"/>
    </source>
</evidence>
<dbReference type="SUPFAM" id="SSF52518">
    <property type="entry name" value="Thiamin diphosphate-binding fold (THDP-binding)"/>
    <property type="match status" value="2"/>
</dbReference>
<evidence type="ECO:0000256" key="14">
    <source>
        <dbReference type="PIRSR" id="PIRSR605478-4"/>
    </source>
</evidence>
<evidence type="ECO:0000256" key="10">
    <source>
        <dbReference type="NCBIfam" id="TIGR00232"/>
    </source>
</evidence>
<dbReference type="CDD" id="cd02012">
    <property type="entry name" value="TPP_TK"/>
    <property type="match status" value="1"/>
</dbReference>
<reference evidence="17" key="1">
    <citation type="submission" date="2022-10" db="EMBL/GenBank/DDBJ databases">
        <title>The WGS of Solirubrobacter phytolaccae KCTC 29190.</title>
        <authorList>
            <person name="Jiang Z."/>
        </authorList>
    </citation>
    <scope>NUCLEOTIDE SEQUENCE</scope>
    <source>
        <strain evidence="17">KCTC 29190</strain>
    </source>
</reference>
<feature type="binding site" evidence="12">
    <location>
        <position position="464"/>
    </location>
    <ligand>
        <name>substrate</name>
    </ligand>
</feature>
<evidence type="ECO:0000256" key="1">
    <source>
        <dbReference type="ARBA" id="ARBA00007131"/>
    </source>
</evidence>
<dbReference type="InterPro" id="IPR005474">
    <property type="entry name" value="Transketolase_N"/>
</dbReference>
<dbReference type="Pfam" id="PF00456">
    <property type="entry name" value="Transketolase_N"/>
    <property type="match status" value="1"/>
</dbReference>
<dbReference type="GO" id="GO:0004802">
    <property type="term" value="F:transketolase activity"/>
    <property type="evidence" value="ECO:0007669"/>
    <property type="project" value="UniProtKB-UniRule"/>
</dbReference>
<feature type="binding site" evidence="13">
    <location>
        <begin position="107"/>
        <end position="109"/>
    </location>
    <ligand>
        <name>thiamine diphosphate</name>
        <dbReference type="ChEBI" id="CHEBI:58937"/>
    </ligand>
</feature>
<evidence type="ECO:0000313" key="17">
    <source>
        <dbReference type="EMBL" id="MDA0181570.1"/>
    </source>
</evidence>
<feature type="binding site" evidence="12">
    <location>
        <position position="349"/>
    </location>
    <ligand>
        <name>substrate</name>
    </ligand>
</feature>
<feature type="binding site" evidence="12">
    <location>
        <position position="376"/>
    </location>
    <ligand>
        <name>substrate</name>
    </ligand>
</feature>
<feature type="binding site" evidence="12">
    <location>
        <position position="460"/>
    </location>
    <ligand>
        <name>substrate</name>
    </ligand>
</feature>
<dbReference type="FunFam" id="3.40.50.970:FF:000004">
    <property type="entry name" value="Transketolase"/>
    <property type="match status" value="1"/>
</dbReference>
<feature type="binding site" evidence="13">
    <location>
        <position position="149"/>
    </location>
    <ligand>
        <name>thiamine diphosphate</name>
        <dbReference type="ChEBI" id="CHEBI:58937"/>
    </ligand>
</feature>
<keyword evidence="6 14" id="KW-0479">Metal-binding</keyword>
<feature type="binding site" evidence="13">
    <location>
        <position position="178"/>
    </location>
    <ligand>
        <name>thiamine diphosphate</name>
        <dbReference type="ChEBI" id="CHEBI:58937"/>
    </ligand>
</feature>
<feature type="binding site" evidence="12">
    <location>
        <position position="511"/>
    </location>
    <ligand>
        <name>substrate</name>
    </ligand>
</feature>
<dbReference type="Gene3D" id="3.40.50.970">
    <property type="match status" value="2"/>
</dbReference>
<feature type="site" description="Important for catalytic activity" evidence="15">
    <location>
        <position position="19"/>
    </location>
</feature>
<keyword evidence="5 17" id="KW-0808">Transferase</keyword>
<comment type="caution">
    <text evidence="17">The sequence shown here is derived from an EMBL/GenBank/DDBJ whole genome shotgun (WGS) entry which is preliminary data.</text>
</comment>
<feature type="binding site" evidence="14">
    <location>
        <position position="148"/>
    </location>
    <ligand>
        <name>Mg(2+)</name>
        <dbReference type="ChEBI" id="CHEBI:18420"/>
    </ligand>
</feature>
<evidence type="ECO:0000256" key="7">
    <source>
        <dbReference type="ARBA" id="ARBA00022842"/>
    </source>
</evidence>
<evidence type="ECO:0000256" key="8">
    <source>
        <dbReference type="ARBA" id="ARBA00023052"/>
    </source>
</evidence>
<evidence type="ECO:0000256" key="2">
    <source>
        <dbReference type="ARBA" id="ARBA00011738"/>
    </source>
</evidence>
<sequence>MNTIRTLSMDAVQKANSGHPGTPMALAPLAYVLYTRVMEHNPGNANWADRDRFVLSCGHASMLLYSTLYLTGYGLTLDDLKNFRQLGSPTAGHPEYGHAAGIETTTGPLGQGISTAVGMALGERMLAERYNREGHEIVDHYTYVIASDGDLQEGIASEASSLAGHLGLGRLISFWDDNHISIEGDTAISFTEDVAARYEAYGWHVQNLGEDIGLDRIEEALANAKDVTDKPSLIVVRTHIAPGSPNKQDTHEAHGSPLGEDEIKLTKQAYNWPSEEPFFVPEEALAHFRECETKGEEVESAWNEKFAAYREAFPELADQYERQLAHKLPEGWDAEVPTKGPDAGSIATRKSSSDVIQWAAAQVPELIGGSADLAPSTLTLIKGAESVNTASYGGRNLHFGIREHGMGAIVNGLTLSGFRAFGAGFFIFSDYMKASIRLSALMGIPSTFVFTHDSIGVGEDGPTHQPIEQLATLRATPNINVVRPADFNETALAWRFALSATKTPTALALSRQGVPTLDPATVPSDAIERGAYVLKDADGEPDLILIASGTEVAVADDARELLVAEGVKVRLVSAPCLDRFEAQDQAYRDSVLPPSVTSRVAVEAAAPLGWHRWVGDRGAVVAMTTFGASAPAGALYKHFGFTGENVADVARGVLAS</sequence>
<dbReference type="InterPro" id="IPR005478">
    <property type="entry name" value="Transketolase_bac-like"/>
</dbReference>
<keyword evidence="8 13" id="KW-0786">Thiamine pyrophosphate</keyword>
<evidence type="ECO:0000256" key="5">
    <source>
        <dbReference type="ARBA" id="ARBA00022679"/>
    </source>
</evidence>
<dbReference type="EC" id="2.2.1.1" evidence="3 10"/>
<dbReference type="EMBL" id="JAPDDP010000023">
    <property type="protein sequence ID" value="MDA0181570.1"/>
    <property type="molecule type" value="Genomic_DNA"/>
</dbReference>
<dbReference type="GO" id="GO:0006098">
    <property type="term" value="P:pentose-phosphate shunt"/>
    <property type="evidence" value="ECO:0007669"/>
    <property type="project" value="TreeGrafter"/>
</dbReference>
<dbReference type="GO" id="GO:0005829">
    <property type="term" value="C:cytosol"/>
    <property type="evidence" value="ECO:0007669"/>
    <property type="project" value="TreeGrafter"/>
</dbReference>
<evidence type="ECO:0000256" key="13">
    <source>
        <dbReference type="PIRSR" id="PIRSR605478-3"/>
    </source>
</evidence>
<evidence type="ECO:0000256" key="6">
    <source>
        <dbReference type="ARBA" id="ARBA00022723"/>
    </source>
</evidence>
<dbReference type="InterPro" id="IPR033247">
    <property type="entry name" value="Transketolase_fam"/>
</dbReference>
<feature type="binding site" evidence="12">
    <location>
        <position position="254"/>
    </location>
    <ligand>
        <name>substrate</name>
    </ligand>
</feature>
<proteinExistence type="inferred from homology"/>
<keyword evidence="18" id="KW-1185">Reference proteome</keyword>
<dbReference type="FunFam" id="3.40.50.970:FF:000003">
    <property type="entry name" value="Transketolase"/>
    <property type="match status" value="1"/>
</dbReference>
<feature type="binding site" evidence="13">
    <location>
        <position position="254"/>
    </location>
    <ligand>
        <name>thiamine diphosphate</name>
        <dbReference type="ChEBI" id="CHEBI:58937"/>
    </ligand>
</feature>
<dbReference type="InterPro" id="IPR055152">
    <property type="entry name" value="Transketolase-like_C_2"/>
</dbReference>
<dbReference type="InterPro" id="IPR005475">
    <property type="entry name" value="Transketolase-like_Pyr-bd"/>
</dbReference>
<dbReference type="PANTHER" id="PTHR43522">
    <property type="entry name" value="TRANSKETOLASE"/>
    <property type="match status" value="1"/>
</dbReference>
<keyword evidence="7 14" id="KW-0460">Magnesium</keyword>
<name>A0A9X3N7Y2_9ACTN</name>
<evidence type="ECO:0000256" key="12">
    <source>
        <dbReference type="PIRSR" id="PIRSR605478-2"/>
    </source>
</evidence>
<comment type="similarity">
    <text evidence="1">Belongs to the transketolase family.</text>
</comment>
<dbReference type="FunFam" id="3.40.50.920:FF:000003">
    <property type="entry name" value="Transketolase"/>
    <property type="match status" value="1"/>
</dbReference>
<dbReference type="PANTHER" id="PTHR43522:SF2">
    <property type="entry name" value="TRANSKETOLASE 1-RELATED"/>
    <property type="match status" value="1"/>
</dbReference>
<comment type="cofactor">
    <cofactor evidence="13">
        <name>thiamine diphosphate</name>
        <dbReference type="ChEBI" id="CHEBI:58937"/>
    </cofactor>
    <text evidence="13">Binds 1 thiamine pyrophosphate per subunit. During the reaction, the substrate forms a covalent intermediate with the cofactor.</text>
</comment>
<accession>A0A9X3N7Y2</accession>
<feature type="domain" description="Transketolase-like pyrimidine-binding" evidence="16">
    <location>
        <begin position="346"/>
        <end position="516"/>
    </location>
</feature>
<dbReference type="SUPFAM" id="SSF52922">
    <property type="entry name" value="TK C-terminal domain-like"/>
    <property type="match status" value="1"/>
</dbReference>
<dbReference type="AlphaFoldDB" id="A0A9X3N7Y2"/>
<evidence type="ECO:0000256" key="11">
    <source>
        <dbReference type="PIRSR" id="PIRSR605478-1"/>
    </source>
</evidence>
<protein>
    <recommendedName>
        <fullName evidence="4 10">Transketolase</fullName>
        <ecNumber evidence="3 10">2.2.1.1</ecNumber>
    </recommendedName>
</protein>
<dbReference type="Gene3D" id="3.40.50.920">
    <property type="match status" value="1"/>
</dbReference>
<evidence type="ECO:0000259" key="16">
    <source>
        <dbReference type="SMART" id="SM00861"/>
    </source>
</evidence>
<feature type="active site" description="Proton donor" evidence="11">
    <location>
        <position position="403"/>
    </location>
</feature>
<evidence type="ECO:0000256" key="15">
    <source>
        <dbReference type="PIRSR" id="PIRSR605478-5"/>
    </source>
</evidence>
<dbReference type="Pfam" id="PF02779">
    <property type="entry name" value="Transket_pyr"/>
    <property type="match status" value="1"/>
</dbReference>
<dbReference type="PROSITE" id="PS00802">
    <property type="entry name" value="TRANSKETOLASE_2"/>
    <property type="match status" value="1"/>
</dbReference>
<feature type="binding site" evidence="12">
    <location>
        <position position="452"/>
    </location>
    <ligand>
        <name>substrate</name>
    </ligand>
</feature>
<dbReference type="Proteomes" id="UP001147653">
    <property type="component" value="Unassembled WGS sequence"/>
</dbReference>
<dbReference type="InterPro" id="IPR009014">
    <property type="entry name" value="Transketo_C/PFOR_II"/>
</dbReference>
<dbReference type="InterPro" id="IPR020826">
    <property type="entry name" value="Transketolase_BS"/>
</dbReference>
<feature type="binding site" evidence="13">
    <location>
        <position position="59"/>
    </location>
    <ligand>
        <name>thiamine diphosphate</name>
        <dbReference type="ChEBI" id="CHEBI:58937"/>
    </ligand>
</feature>
<organism evidence="17 18">
    <name type="scientific">Solirubrobacter phytolaccae</name>
    <dbReference type="NCBI Taxonomy" id="1404360"/>
    <lineage>
        <taxon>Bacteria</taxon>
        <taxon>Bacillati</taxon>
        <taxon>Actinomycetota</taxon>
        <taxon>Thermoleophilia</taxon>
        <taxon>Solirubrobacterales</taxon>
        <taxon>Solirubrobacteraceae</taxon>
        <taxon>Solirubrobacter</taxon>
    </lineage>
</organism>
<evidence type="ECO:0000256" key="4">
    <source>
        <dbReference type="ARBA" id="ARBA00016662"/>
    </source>
</evidence>
<gene>
    <name evidence="17" type="primary">tkt</name>
    <name evidence="17" type="ORF">OJ997_14795</name>
</gene>
<dbReference type="GO" id="GO:0000287">
    <property type="term" value="F:magnesium ion binding"/>
    <property type="evidence" value="ECO:0007669"/>
    <property type="project" value="UniProtKB-ARBA"/>
</dbReference>
<evidence type="ECO:0000313" key="18">
    <source>
        <dbReference type="Proteomes" id="UP001147653"/>
    </source>
</evidence>
<comment type="catalytic activity">
    <reaction evidence="9">
        <text>D-sedoheptulose 7-phosphate + D-glyceraldehyde 3-phosphate = aldehydo-D-ribose 5-phosphate + D-xylulose 5-phosphate</text>
        <dbReference type="Rhea" id="RHEA:10508"/>
        <dbReference type="ChEBI" id="CHEBI:57483"/>
        <dbReference type="ChEBI" id="CHEBI:57737"/>
        <dbReference type="ChEBI" id="CHEBI:58273"/>
        <dbReference type="ChEBI" id="CHEBI:59776"/>
        <dbReference type="EC" id="2.2.1.1"/>
    </reaction>
</comment>
<feature type="binding site" evidence="14">
    <location>
        <position position="180"/>
    </location>
    <ligand>
        <name>Mg(2+)</name>
        <dbReference type="ChEBI" id="CHEBI:18420"/>
    </ligand>
</feature>
<feature type="site" description="Important for catalytic activity" evidence="15">
    <location>
        <position position="254"/>
    </location>
</feature>
<comment type="subunit">
    <text evidence="2">Homodimer.</text>
</comment>